<keyword evidence="3 6" id="KW-0378">Hydrolase</keyword>
<dbReference type="GO" id="GO:0005737">
    <property type="term" value="C:cytoplasm"/>
    <property type="evidence" value="ECO:0007669"/>
    <property type="project" value="InterPro"/>
</dbReference>
<dbReference type="InterPro" id="IPR011006">
    <property type="entry name" value="CheY-like_superfamily"/>
</dbReference>
<proteinExistence type="predicted"/>
<feature type="modified residue" description="4-aspartylphosphate" evidence="7">
    <location>
        <position position="58"/>
    </location>
</feature>
<feature type="region of interest" description="Disordered" evidence="8">
    <location>
        <begin position="130"/>
        <end position="162"/>
    </location>
</feature>
<dbReference type="PANTHER" id="PTHR42872:SF6">
    <property type="entry name" value="PROTEIN-GLUTAMATE METHYLESTERASE_PROTEIN-GLUTAMINE GLUTAMINASE"/>
    <property type="match status" value="1"/>
</dbReference>
<organism evidence="11 12">
    <name type="scientific">Conexibacter woesei (strain DSM 14684 / CCUG 47730 / CIP 108061 / JCM 11494 / NBRC 100937 / ID131577)</name>
    <dbReference type="NCBI Taxonomy" id="469383"/>
    <lineage>
        <taxon>Bacteria</taxon>
        <taxon>Bacillati</taxon>
        <taxon>Actinomycetota</taxon>
        <taxon>Thermoleophilia</taxon>
        <taxon>Solirubrobacterales</taxon>
        <taxon>Conexibacteraceae</taxon>
        <taxon>Conexibacter</taxon>
    </lineage>
</organism>
<dbReference type="InterPro" id="IPR008248">
    <property type="entry name" value="CheB-like"/>
</dbReference>
<dbReference type="STRING" id="469383.Cwoe_3137"/>
<feature type="domain" description="Response regulatory" evidence="9">
    <location>
        <begin position="7"/>
        <end position="124"/>
    </location>
</feature>
<dbReference type="EC" id="3.1.1.61" evidence="4"/>
<feature type="active site" evidence="6">
    <location>
        <position position="175"/>
    </location>
</feature>
<feature type="domain" description="CheB-type methylesterase" evidence="10">
    <location>
        <begin position="162"/>
        <end position="331"/>
    </location>
</feature>
<feature type="active site" evidence="6">
    <location>
        <position position="202"/>
    </location>
</feature>
<dbReference type="Gene3D" id="3.40.50.180">
    <property type="entry name" value="Methylesterase CheB, C-terminal domain"/>
    <property type="match status" value="1"/>
</dbReference>
<dbReference type="Proteomes" id="UP000008229">
    <property type="component" value="Chromosome"/>
</dbReference>
<dbReference type="HOGENOM" id="CLU_000445_51_0_11"/>
<protein>
    <recommendedName>
        <fullName evidence="4">protein-glutamate methylesterase</fullName>
        <ecNumber evidence="4">3.1.1.61</ecNumber>
    </recommendedName>
</protein>
<dbReference type="RefSeq" id="WP_012934607.1">
    <property type="nucleotide sequence ID" value="NC_013739.1"/>
</dbReference>
<evidence type="ECO:0000256" key="1">
    <source>
        <dbReference type="ARBA" id="ARBA00022490"/>
    </source>
</evidence>
<dbReference type="CDD" id="cd16432">
    <property type="entry name" value="CheB_Rec"/>
    <property type="match status" value="1"/>
</dbReference>
<keyword evidence="7" id="KW-0597">Phosphoprotein</keyword>
<dbReference type="CDD" id="cd17541">
    <property type="entry name" value="REC_CheB-like"/>
    <property type="match status" value="1"/>
</dbReference>
<keyword evidence="2 6" id="KW-0145">Chemotaxis</keyword>
<dbReference type="InterPro" id="IPR001789">
    <property type="entry name" value="Sig_transdc_resp-reg_receiver"/>
</dbReference>
<evidence type="ECO:0000259" key="10">
    <source>
        <dbReference type="PROSITE" id="PS50122"/>
    </source>
</evidence>
<dbReference type="OrthoDB" id="9793421at2"/>
<evidence type="ECO:0000313" key="11">
    <source>
        <dbReference type="EMBL" id="ADB51556.1"/>
    </source>
</evidence>
<evidence type="ECO:0000259" key="9">
    <source>
        <dbReference type="PROSITE" id="PS50110"/>
    </source>
</evidence>
<dbReference type="AlphaFoldDB" id="D3FDU0"/>
<evidence type="ECO:0000256" key="8">
    <source>
        <dbReference type="SAM" id="MobiDB-lite"/>
    </source>
</evidence>
<evidence type="ECO:0000256" key="7">
    <source>
        <dbReference type="PROSITE-ProRule" id="PRU00169"/>
    </source>
</evidence>
<dbReference type="PROSITE" id="PS50110">
    <property type="entry name" value="RESPONSE_REGULATORY"/>
    <property type="match status" value="1"/>
</dbReference>
<comment type="catalytic activity">
    <reaction evidence="5">
        <text>[protein]-L-glutamate 5-O-methyl ester + H2O = L-glutamyl-[protein] + methanol + H(+)</text>
        <dbReference type="Rhea" id="RHEA:23236"/>
        <dbReference type="Rhea" id="RHEA-COMP:10208"/>
        <dbReference type="Rhea" id="RHEA-COMP:10311"/>
        <dbReference type="ChEBI" id="CHEBI:15377"/>
        <dbReference type="ChEBI" id="CHEBI:15378"/>
        <dbReference type="ChEBI" id="CHEBI:17790"/>
        <dbReference type="ChEBI" id="CHEBI:29973"/>
        <dbReference type="ChEBI" id="CHEBI:82795"/>
        <dbReference type="EC" id="3.1.1.61"/>
    </reaction>
</comment>
<dbReference type="Pfam" id="PF01339">
    <property type="entry name" value="CheB_methylest"/>
    <property type="match status" value="1"/>
</dbReference>
<evidence type="ECO:0000256" key="6">
    <source>
        <dbReference type="PROSITE-ProRule" id="PRU00050"/>
    </source>
</evidence>
<evidence type="ECO:0000256" key="5">
    <source>
        <dbReference type="ARBA" id="ARBA00048267"/>
    </source>
</evidence>
<dbReference type="KEGG" id="cwo:Cwoe_3137"/>
<reference evidence="11 12" key="1">
    <citation type="journal article" date="2010" name="Stand. Genomic Sci.">
        <title>Complete genome sequence of Conexibacter woesei type strain (ID131577).</title>
        <authorList>
            <person name="Pukall R."/>
            <person name="Lapidus A."/>
            <person name="Glavina Del Rio T."/>
            <person name="Copeland A."/>
            <person name="Tice H."/>
            <person name="Cheng J.-F."/>
            <person name="Lucas S."/>
            <person name="Chen F."/>
            <person name="Nolan M."/>
            <person name="Bruce D."/>
            <person name="Goodwin L."/>
            <person name="Pitluck S."/>
            <person name="Mavromatis K."/>
            <person name="Ivanova N."/>
            <person name="Ovchinnikova G."/>
            <person name="Pati A."/>
            <person name="Chen A."/>
            <person name="Palaniappan K."/>
            <person name="Land M."/>
            <person name="Hauser L."/>
            <person name="Chang Y.-J."/>
            <person name="Jeffries C.D."/>
            <person name="Chain P."/>
            <person name="Meincke L."/>
            <person name="Sims D."/>
            <person name="Brettin T."/>
            <person name="Detter J.C."/>
            <person name="Rohde M."/>
            <person name="Goeker M."/>
            <person name="Bristow J."/>
            <person name="Eisen J.A."/>
            <person name="Markowitz V."/>
            <person name="Kyrpides N.C."/>
            <person name="Klenk H.-P."/>
            <person name="Hugenholtz P."/>
        </authorList>
    </citation>
    <scope>NUCLEOTIDE SEQUENCE [LARGE SCALE GENOMIC DNA]</scope>
    <source>
        <strain evidence="12">DSM 14684 / CIP 108061 / JCM 11494 / NBRC 100937 / ID131577</strain>
    </source>
</reference>
<gene>
    <name evidence="11" type="ordered locus">Cwoe_3137</name>
</gene>
<evidence type="ECO:0000256" key="4">
    <source>
        <dbReference type="ARBA" id="ARBA00039140"/>
    </source>
</evidence>
<name>D3FDU0_CONWI</name>
<feature type="active site" evidence="6">
    <location>
        <position position="294"/>
    </location>
</feature>
<dbReference type="SUPFAM" id="SSF52172">
    <property type="entry name" value="CheY-like"/>
    <property type="match status" value="1"/>
</dbReference>
<dbReference type="Gene3D" id="3.40.50.2300">
    <property type="match status" value="1"/>
</dbReference>
<dbReference type="PROSITE" id="PS50122">
    <property type="entry name" value="CHEB"/>
    <property type="match status" value="1"/>
</dbReference>
<evidence type="ECO:0000313" key="12">
    <source>
        <dbReference type="Proteomes" id="UP000008229"/>
    </source>
</evidence>
<feature type="compositionally biased region" description="Low complexity" evidence="8">
    <location>
        <begin position="131"/>
        <end position="153"/>
    </location>
</feature>
<keyword evidence="1" id="KW-0963">Cytoplasm</keyword>
<reference evidence="12" key="2">
    <citation type="submission" date="2010-01" db="EMBL/GenBank/DDBJ databases">
        <title>The complete genome of Conexibacter woesei DSM 14684.</title>
        <authorList>
            <consortium name="US DOE Joint Genome Institute (JGI-PGF)"/>
            <person name="Lucas S."/>
            <person name="Copeland A."/>
            <person name="Lapidus A."/>
            <person name="Glavina del Rio T."/>
            <person name="Dalin E."/>
            <person name="Tice H."/>
            <person name="Bruce D."/>
            <person name="Goodwin L."/>
            <person name="Pitluck S."/>
            <person name="Kyrpides N."/>
            <person name="Mavromatis K."/>
            <person name="Ivanova N."/>
            <person name="Mikhailova N."/>
            <person name="Chertkov O."/>
            <person name="Brettin T."/>
            <person name="Detter J.C."/>
            <person name="Han C."/>
            <person name="Larimer F."/>
            <person name="Land M."/>
            <person name="Hauser L."/>
            <person name="Markowitz V."/>
            <person name="Cheng J.-F."/>
            <person name="Hugenholtz P."/>
            <person name="Woyke T."/>
            <person name="Wu D."/>
            <person name="Pukall R."/>
            <person name="Steenblock K."/>
            <person name="Schneider S."/>
            <person name="Klenk H.-P."/>
            <person name="Eisen J.A."/>
        </authorList>
    </citation>
    <scope>NUCLEOTIDE SEQUENCE [LARGE SCALE GENOMIC DNA]</scope>
    <source>
        <strain evidence="12">DSM 14684 / CIP 108061 / JCM 11494 / NBRC 100937 / ID131577</strain>
    </source>
</reference>
<dbReference type="Pfam" id="PF00072">
    <property type="entry name" value="Response_reg"/>
    <property type="match status" value="1"/>
</dbReference>
<dbReference type="GO" id="GO:0006935">
    <property type="term" value="P:chemotaxis"/>
    <property type="evidence" value="ECO:0007669"/>
    <property type="project" value="UniProtKB-UniRule"/>
</dbReference>
<evidence type="ECO:0000256" key="2">
    <source>
        <dbReference type="ARBA" id="ARBA00022500"/>
    </source>
</evidence>
<sequence>MSGDPIRIAICDDSRSYTEALRSFLEADQTLRVVAVAHSAEELIAELPRSRPDLVTLDLELPGIDGVEAIRRIMATRPVPIVVLSTQAESGGGTLAAAIAAGALDAVAKSQLRLDRRSGPQAIQLRRRLARQAGPSAAPTPVAAPASPRSAAPRRPPGGGVPKAGVATVVGVAASAGGPSALAEVLGALPADYSLPVLVVQHMSRGFTAGLVDWLDATVPPPVRLARDGEPAGRGVAVAPDGAHLRVGADGRLQLDARADGSAHRPSADMLLLSLARSARRGAVAVVLTGMGRDGAAGVSAVCEAGGAAIAERADRALLSGMPAAAAEGGATPLELNRIGPVLALLSAGAPR</sequence>
<keyword evidence="12" id="KW-1185">Reference proteome</keyword>
<dbReference type="EMBL" id="CP001854">
    <property type="protein sequence ID" value="ADB51556.1"/>
    <property type="molecule type" value="Genomic_DNA"/>
</dbReference>
<dbReference type="PANTHER" id="PTHR42872">
    <property type="entry name" value="PROTEIN-GLUTAMATE METHYLESTERASE/PROTEIN-GLUTAMINE GLUTAMINASE"/>
    <property type="match status" value="1"/>
</dbReference>
<dbReference type="SUPFAM" id="SSF52738">
    <property type="entry name" value="Methylesterase CheB, C-terminal domain"/>
    <property type="match status" value="1"/>
</dbReference>
<dbReference type="eggNOG" id="COG2201">
    <property type="taxonomic scope" value="Bacteria"/>
</dbReference>
<dbReference type="InterPro" id="IPR000673">
    <property type="entry name" value="Sig_transdc_resp-reg_Me-estase"/>
</dbReference>
<dbReference type="PIRSF" id="PIRSF000876">
    <property type="entry name" value="RR_chemtxs_CheB"/>
    <property type="match status" value="1"/>
</dbReference>
<dbReference type="SMART" id="SM00448">
    <property type="entry name" value="REC"/>
    <property type="match status" value="1"/>
</dbReference>
<dbReference type="GO" id="GO:0000156">
    <property type="term" value="F:phosphorelay response regulator activity"/>
    <property type="evidence" value="ECO:0007669"/>
    <property type="project" value="InterPro"/>
</dbReference>
<accession>D3FDU0</accession>
<dbReference type="GO" id="GO:0008984">
    <property type="term" value="F:protein-glutamate methylesterase activity"/>
    <property type="evidence" value="ECO:0007669"/>
    <property type="project" value="UniProtKB-EC"/>
</dbReference>
<dbReference type="InterPro" id="IPR035909">
    <property type="entry name" value="CheB_C"/>
</dbReference>
<evidence type="ECO:0000256" key="3">
    <source>
        <dbReference type="ARBA" id="ARBA00022801"/>
    </source>
</evidence>